<dbReference type="Gene3D" id="3.40.50.1820">
    <property type="entry name" value="alpha/beta hydrolase"/>
    <property type="match status" value="1"/>
</dbReference>
<dbReference type="EMBL" id="JACHMN010000002">
    <property type="protein sequence ID" value="MBB5870832.1"/>
    <property type="molecule type" value="Genomic_DNA"/>
</dbReference>
<comment type="caution">
    <text evidence="2">The sequence shown here is derived from an EMBL/GenBank/DDBJ whole genome shotgun (WGS) entry which is preliminary data.</text>
</comment>
<name>A0A841BVN8_9ACTN</name>
<dbReference type="InterPro" id="IPR000639">
    <property type="entry name" value="Epox_hydrolase-like"/>
</dbReference>
<dbReference type="InterPro" id="IPR029058">
    <property type="entry name" value="AB_hydrolase_fold"/>
</dbReference>
<dbReference type="GO" id="GO:0016020">
    <property type="term" value="C:membrane"/>
    <property type="evidence" value="ECO:0007669"/>
    <property type="project" value="TreeGrafter"/>
</dbReference>
<dbReference type="Pfam" id="PF00561">
    <property type="entry name" value="Abhydrolase_1"/>
    <property type="match status" value="1"/>
</dbReference>
<dbReference type="GO" id="GO:0004185">
    <property type="term" value="F:serine-type carboxypeptidase activity"/>
    <property type="evidence" value="ECO:0007669"/>
    <property type="project" value="InterPro"/>
</dbReference>
<protein>
    <submittedName>
        <fullName evidence="2">Pimeloyl-ACP methyl ester carboxylesterase</fullName>
    </submittedName>
</protein>
<evidence type="ECO:0000259" key="1">
    <source>
        <dbReference type="Pfam" id="PF00561"/>
    </source>
</evidence>
<sequence length="341" mass="36226">MPFAVRPRLGRSLAIVALVVLALLITAEGTAASVSTSAGVRLGDEPTVGRARFNAAFTHGVVSVEGTTIHYVKGGTGPAVLLLHGWPSTWWEWHDVMSGLVGKHTVIAVDLPGLGASTVPTGGFDKATTARRIHQALVKLGIGKATVVGHDVGVLVAYPYARDFPADVDRLVVIDLPLSGYGLEEFYTADFHFTFNLAPNPIPETILDTVDVPAYHGMIYDYAFNKPSIDRERYYLAYADPAKRHAGYEYYRAFATDAADNRANAAAKRLTMPVLTMGGDHSFGFVPAFFQPVAADVRGVTVPGAGHFVPEENPSFVAACLGYFLGDTAGTPPAAYAGCGA</sequence>
<evidence type="ECO:0000313" key="3">
    <source>
        <dbReference type="Proteomes" id="UP000587527"/>
    </source>
</evidence>
<dbReference type="SUPFAM" id="SSF53474">
    <property type="entry name" value="alpha/beta-Hydrolases"/>
    <property type="match status" value="1"/>
</dbReference>
<proteinExistence type="predicted"/>
<reference evidence="2 3" key="1">
    <citation type="submission" date="2020-08" db="EMBL/GenBank/DDBJ databases">
        <title>Sequencing the genomes of 1000 actinobacteria strains.</title>
        <authorList>
            <person name="Klenk H.-P."/>
        </authorList>
    </citation>
    <scope>NUCLEOTIDE SEQUENCE [LARGE SCALE GENOMIC DNA]</scope>
    <source>
        <strain evidence="2 3">DSM 45362</strain>
    </source>
</reference>
<keyword evidence="3" id="KW-1185">Reference proteome</keyword>
<dbReference type="Proteomes" id="UP000587527">
    <property type="component" value="Unassembled WGS sequence"/>
</dbReference>
<gene>
    <name evidence="2" type="ORF">F4553_004211</name>
</gene>
<dbReference type="InterPro" id="IPR033124">
    <property type="entry name" value="Ser_caboxypep_his_AS"/>
</dbReference>
<dbReference type="AlphaFoldDB" id="A0A841BVN8"/>
<dbReference type="PROSITE" id="PS00560">
    <property type="entry name" value="CARBOXYPEPT_SER_HIS"/>
    <property type="match status" value="1"/>
</dbReference>
<dbReference type="PRINTS" id="PR00412">
    <property type="entry name" value="EPOXHYDRLASE"/>
</dbReference>
<accession>A0A841BVN8</accession>
<dbReference type="RefSeq" id="WP_184838484.1">
    <property type="nucleotide sequence ID" value="NZ_JACHMN010000002.1"/>
</dbReference>
<dbReference type="InterPro" id="IPR000073">
    <property type="entry name" value="AB_hydrolase_1"/>
</dbReference>
<dbReference type="InterPro" id="IPR050266">
    <property type="entry name" value="AB_hydrolase_sf"/>
</dbReference>
<evidence type="ECO:0000313" key="2">
    <source>
        <dbReference type="EMBL" id="MBB5870832.1"/>
    </source>
</evidence>
<feature type="domain" description="AB hydrolase-1" evidence="1">
    <location>
        <begin position="78"/>
        <end position="314"/>
    </location>
</feature>
<organism evidence="2 3">
    <name type="scientific">Allocatelliglobosispora scoriae</name>
    <dbReference type="NCBI Taxonomy" id="643052"/>
    <lineage>
        <taxon>Bacteria</taxon>
        <taxon>Bacillati</taxon>
        <taxon>Actinomycetota</taxon>
        <taxon>Actinomycetes</taxon>
        <taxon>Micromonosporales</taxon>
        <taxon>Micromonosporaceae</taxon>
        <taxon>Allocatelliglobosispora</taxon>
    </lineage>
</organism>
<dbReference type="PANTHER" id="PTHR43798:SF33">
    <property type="entry name" value="HYDROLASE, PUTATIVE (AFU_ORTHOLOGUE AFUA_2G14860)-RELATED"/>
    <property type="match status" value="1"/>
</dbReference>
<dbReference type="PANTHER" id="PTHR43798">
    <property type="entry name" value="MONOACYLGLYCEROL LIPASE"/>
    <property type="match status" value="1"/>
</dbReference>